<evidence type="ECO:0000313" key="2">
    <source>
        <dbReference type="Proteomes" id="UP001629367"/>
    </source>
</evidence>
<gene>
    <name evidence="1" type="ORF">PQQ68_30035</name>
</gene>
<organism evidence="1 2">
    <name type="scientific">Paraburkholderia dilworthii</name>
    <dbReference type="NCBI Taxonomy" id="948106"/>
    <lineage>
        <taxon>Bacteria</taxon>
        <taxon>Pseudomonadati</taxon>
        <taxon>Pseudomonadota</taxon>
        <taxon>Betaproteobacteria</taxon>
        <taxon>Burkholderiales</taxon>
        <taxon>Burkholderiaceae</taxon>
        <taxon>Paraburkholderia</taxon>
    </lineage>
</organism>
<dbReference type="Proteomes" id="UP001629367">
    <property type="component" value="Unassembled WGS sequence"/>
</dbReference>
<accession>A0ABW9DFZ2</accession>
<protein>
    <submittedName>
        <fullName evidence="1">Uncharacterized protein</fullName>
    </submittedName>
</protein>
<proteinExistence type="predicted"/>
<sequence>MQLIASHAVKHPGKKLRKAELAAAAGITRQALHRYYAHLEPYISGERPAADRLDTDSKDAVLSTGIERLRVLETELQALKAGRDKEIERIRTEYVTSLMKSDLALHDVDGLRARLEAQSLHNDILINQIKSLEVALTAAKLDRLEQPAAAHGRGEARVRSFDIDLKRLFDSYRRHGDKSRLGKEKLQAVQTAVANARKAARDATIVIFIDRYLCSFNVFCRDFASQRNGDFAVVRAPIFSLLQLKTLVLSKLDVDIPVKIFLPYCESNGVAKAQRAFYFSYVPEDEIALADKLQGMSISDARVNEIVSYRIEQGE</sequence>
<evidence type="ECO:0000313" key="1">
    <source>
        <dbReference type="EMBL" id="MFM0597280.1"/>
    </source>
</evidence>
<comment type="caution">
    <text evidence="1">The sequence shown here is derived from an EMBL/GenBank/DDBJ whole genome shotgun (WGS) entry which is preliminary data.</text>
</comment>
<dbReference type="RefSeq" id="WP_408217969.1">
    <property type="nucleotide sequence ID" value="NZ_JAQQBZ010000029.1"/>
</dbReference>
<keyword evidence="2" id="KW-1185">Reference proteome</keyword>
<dbReference type="EMBL" id="JAQQBZ010000029">
    <property type="protein sequence ID" value="MFM0597280.1"/>
    <property type="molecule type" value="Genomic_DNA"/>
</dbReference>
<reference evidence="1 2" key="1">
    <citation type="journal article" date="2024" name="Chem. Sci.">
        <title>Discovery of megapolipeptins by genome mining of a Burkholderiales bacteria collection.</title>
        <authorList>
            <person name="Paulo B.S."/>
            <person name="Recchia M.J.J."/>
            <person name="Lee S."/>
            <person name="Fergusson C.H."/>
            <person name="Romanowski S.B."/>
            <person name="Hernandez A."/>
            <person name="Krull N."/>
            <person name="Liu D.Y."/>
            <person name="Cavanagh H."/>
            <person name="Bos A."/>
            <person name="Gray C.A."/>
            <person name="Murphy B.T."/>
            <person name="Linington R.G."/>
            <person name="Eustaquio A.S."/>
        </authorList>
    </citation>
    <scope>NUCLEOTIDE SEQUENCE [LARGE SCALE GENOMIC DNA]</scope>
    <source>
        <strain evidence="1 2">RL17-335-BIF-A</strain>
    </source>
</reference>
<name>A0ABW9DFZ2_9BURK</name>